<dbReference type="KEGG" id="dmp:FAK_21580"/>
<dbReference type="NCBIfam" id="NF003828">
    <property type="entry name" value="PRK05416.1"/>
    <property type="match status" value="1"/>
</dbReference>
<dbReference type="EMBL" id="AP028679">
    <property type="protein sequence ID" value="BEQ15092.1"/>
    <property type="molecule type" value="Genomic_DNA"/>
</dbReference>
<accession>A0AAU9F182</accession>
<evidence type="ECO:0000256" key="2">
    <source>
        <dbReference type="ARBA" id="ARBA00022840"/>
    </source>
</evidence>
<dbReference type="PIRSF" id="PIRSF005052">
    <property type="entry name" value="P-loopkin"/>
    <property type="match status" value="1"/>
</dbReference>
<sequence>MTSVTNQVPARFLVITGLSGTGKSTVLKALEDLHYYAVDNLPVELLPSFVQLPLRHVGESFQAALVIDVRAHDFVEQFSPTFLRLLRQGYNLELLFLEASDETLIRRFSQTRRKHPLSGASGSVIDGLSSERKLLAPVKELANQVIDTSRFTVHALRQEIFNLYSQGGQLEPLQLNFITFGYKYGIPPEADLVMDVRFLDNPYFDDNLRHLDGRDPRVVDFVFQGHESEEFLKKFKDLLEFLIPAYIREGKTRLTVALGCTGGHHRSVAVAEWLARNISTPGVRSTLRHRDIAME</sequence>
<reference evidence="8" key="1">
    <citation type="journal article" date="2023" name="Arch. Microbiol.">
        <title>Desulfoferula mesophilus gen. nov. sp. nov., a mesophilic sulfate-reducing bacterium isolated from a brackish lake sediment.</title>
        <authorList>
            <person name="Watanabe T."/>
            <person name="Yabe T."/>
            <person name="Tsuji J.M."/>
            <person name="Fukui M."/>
        </authorList>
    </citation>
    <scope>NUCLEOTIDE SEQUENCE [LARGE SCALE GENOMIC DNA]</scope>
    <source>
        <strain evidence="8">12FAK</strain>
    </source>
</reference>
<dbReference type="Pfam" id="PF03668">
    <property type="entry name" value="RapZ-like_N"/>
    <property type="match status" value="1"/>
</dbReference>
<protein>
    <submittedName>
        <fullName evidence="7">Nucleotide-binding protein</fullName>
    </submittedName>
</protein>
<evidence type="ECO:0000259" key="6">
    <source>
        <dbReference type="Pfam" id="PF22740"/>
    </source>
</evidence>
<feature type="binding site" evidence="4">
    <location>
        <begin position="68"/>
        <end position="71"/>
    </location>
    <ligand>
        <name>GTP</name>
        <dbReference type="ChEBI" id="CHEBI:37565"/>
    </ligand>
</feature>
<evidence type="ECO:0000313" key="7">
    <source>
        <dbReference type="EMBL" id="BEQ15092.1"/>
    </source>
</evidence>
<dbReference type="InterPro" id="IPR005337">
    <property type="entry name" value="RapZ-like"/>
</dbReference>
<evidence type="ECO:0000256" key="3">
    <source>
        <dbReference type="ARBA" id="ARBA00023134"/>
    </source>
</evidence>
<dbReference type="PANTHER" id="PTHR30448">
    <property type="entry name" value="RNASE ADAPTER PROTEIN RAPZ"/>
    <property type="match status" value="1"/>
</dbReference>
<keyword evidence="8" id="KW-1185">Reference proteome</keyword>
<organism evidence="7 8">
    <name type="scientific">Desulfoferula mesophila</name>
    <dbReference type="NCBI Taxonomy" id="3058419"/>
    <lineage>
        <taxon>Bacteria</taxon>
        <taxon>Pseudomonadati</taxon>
        <taxon>Thermodesulfobacteriota</taxon>
        <taxon>Desulfarculia</taxon>
        <taxon>Desulfarculales</taxon>
        <taxon>Desulfarculaceae</taxon>
        <taxon>Desulfoferula</taxon>
    </lineage>
</organism>
<dbReference type="Gene3D" id="3.40.50.300">
    <property type="entry name" value="P-loop containing nucleotide triphosphate hydrolases"/>
    <property type="match status" value="1"/>
</dbReference>
<dbReference type="RefSeq" id="WP_338599023.1">
    <property type="nucleotide sequence ID" value="NZ_AP028679.1"/>
</dbReference>
<keyword evidence="3 4" id="KW-0342">GTP-binding</keyword>
<dbReference type="AlphaFoldDB" id="A0AAU9F182"/>
<dbReference type="InterPro" id="IPR027417">
    <property type="entry name" value="P-loop_NTPase"/>
</dbReference>
<dbReference type="InterPro" id="IPR053930">
    <property type="entry name" value="RapZ-like_N"/>
</dbReference>
<evidence type="ECO:0000256" key="1">
    <source>
        <dbReference type="ARBA" id="ARBA00022741"/>
    </source>
</evidence>
<proteinExistence type="inferred from homology"/>
<comment type="caution">
    <text evidence="4">Lacks conserved residue(s) required for the propagation of feature annotation.</text>
</comment>
<dbReference type="PANTHER" id="PTHR30448:SF0">
    <property type="entry name" value="RNASE ADAPTER PROTEIN RAPZ"/>
    <property type="match status" value="1"/>
</dbReference>
<dbReference type="HAMAP" id="MF_00636">
    <property type="entry name" value="RapZ_like"/>
    <property type="match status" value="1"/>
</dbReference>
<keyword evidence="1 4" id="KW-0547">Nucleotide-binding</keyword>
<dbReference type="SUPFAM" id="SSF52540">
    <property type="entry name" value="P-loop containing nucleoside triphosphate hydrolases"/>
    <property type="match status" value="1"/>
</dbReference>
<evidence type="ECO:0000259" key="5">
    <source>
        <dbReference type="Pfam" id="PF03668"/>
    </source>
</evidence>
<evidence type="ECO:0000256" key="4">
    <source>
        <dbReference type="HAMAP-Rule" id="MF_00636"/>
    </source>
</evidence>
<keyword evidence="2 4" id="KW-0067">ATP-binding</keyword>
<gene>
    <name evidence="7" type="ORF">FAK_21580</name>
</gene>
<name>A0AAU9F182_9BACT</name>
<dbReference type="Pfam" id="PF22740">
    <property type="entry name" value="PapZ_C"/>
    <property type="match status" value="1"/>
</dbReference>
<dbReference type="GO" id="GO:0005525">
    <property type="term" value="F:GTP binding"/>
    <property type="evidence" value="ECO:0007669"/>
    <property type="project" value="UniProtKB-UniRule"/>
</dbReference>
<dbReference type="GO" id="GO:0005524">
    <property type="term" value="F:ATP binding"/>
    <property type="evidence" value="ECO:0007669"/>
    <property type="project" value="UniProtKB-UniRule"/>
</dbReference>
<dbReference type="InterPro" id="IPR053931">
    <property type="entry name" value="RapZ_C"/>
</dbReference>
<feature type="domain" description="RapZ-like N-terminal" evidence="5">
    <location>
        <begin position="12"/>
        <end position="162"/>
    </location>
</feature>
<evidence type="ECO:0000313" key="8">
    <source>
        <dbReference type="Proteomes" id="UP001366166"/>
    </source>
</evidence>
<dbReference type="Proteomes" id="UP001366166">
    <property type="component" value="Chromosome"/>
</dbReference>
<feature type="domain" description="RapZ C-terminal" evidence="6">
    <location>
        <begin position="174"/>
        <end position="292"/>
    </location>
</feature>